<dbReference type="PANTHER" id="PTHR43072:SF8">
    <property type="entry name" value="ACYLTRANSFERASE FABY-RELATED"/>
    <property type="match status" value="1"/>
</dbReference>
<dbReference type="PANTHER" id="PTHR43072">
    <property type="entry name" value="N-ACETYLTRANSFERASE"/>
    <property type="match status" value="1"/>
</dbReference>
<organism evidence="2 3">
    <name type="scientific">Marinomonas arenicola</name>
    <dbReference type="NCBI Taxonomy" id="569601"/>
    <lineage>
        <taxon>Bacteria</taxon>
        <taxon>Pseudomonadati</taxon>
        <taxon>Pseudomonadota</taxon>
        <taxon>Gammaproteobacteria</taxon>
        <taxon>Oceanospirillales</taxon>
        <taxon>Oceanospirillaceae</taxon>
        <taxon>Marinomonas</taxon>
    </lineage>
</organism>
<dbReference type="PROSITE" id="PS51186">
    <property type="entry name" value="GNAT"/>
    <property type="match status" value="1"/>
</dbReference>
<dbReference type="SUPFAM" id="SSF55729">
    <property type="entry name" value="Acyl-CoA N-acyltransferases (Nat)"/>
    <property type="match status" value="1"/>
</dbReference>
<proteinExistence type="predicted"/>
<sequence>MEIRKVKFSDVEQITAIYNFYVENTQVTFEEECATPDEMHSRVEKVIQCDLSWLVLENEEGEVLGYAYASPWHNRSAYRFTVEATVYLMPEVQGQGYGTILYEALLALLHKKDIKSVLGVIALPNEASIALHEALGFEKVGEFAEVGFKFQQWISVGYWQLILEQND</sequence>
<dbReference type="RefSeq" id="WP_341566592.1">
    <property type="nucleotide sequence ID" value="NZ_JBAKAR010000003.1"/>
</dbReference>
<evidence type="ECO:0000313" key="3">
    <source>
        <dbReference type="Proteomes" id="UP001379949"/>
    </source>
</evidence>
<evidence type="ECO:0000259" key="1">
    <source>
        <dbReference type="PROSITE" id="PS51186"/>
    </source>
</evidence>
<gene>
    <name evidence="2" type="ORF">V6242_05550</name>
</gene>
<feature type="domain" description="N-acetyltransferase" evidence="1">
    <location>
        <begin position="1"/>
        <end position="164"/>
    </location>
</feature>
<reference evidence="2 3" key="1">
    <citation type="submission" date="2024-02" db="EMBL/GenBank/DDBJ databases">
        <title>Bacteria isolated from the canopy kelp, Nereocystis luetkeana.</title>
        <authorList>
            <person name="Pfister C.A."/>
            <person name="Younker I.T."/>
            <person name="Light S.H."/>
        </authorList>
    </citation>
    <scope>NUCLEOTIDE SEQUENCE [LARGE SCALE GENOMIC DNA]</scope>
    <source>
        <strain evidence="2 3">TI.4.07</strain>
    </source>
</reference>
<dbReference type="Pfam" id="PF13420">
    <property type="entry name" value="Acetyltransf_4"/>
    <property type="match status" value="1"/>
</dbReference>
<comment type="caution">
    <text evidence="2">The sequence shown here is derived from an EMBL/GenBank/DDBJ whole genome shotgun (WGS) entry which is preliminary data.</text>
</comment>
<name>A0ABU9G4E5_9GAMM</name>
<dbReference type="InterPro" id="IPR016181">
    <property type="entry name" value="Acyl_CoA_acyltransferase"/>
</dbReference>
<accession>A0ABU9G4E5</accession>
<evidence type="ECO:0000313" key="2">
    <source>
        <dbReference type="EMBL" id="MEL0612600.1"/>
    </source>
</evidence>
<keyword evidence="3" id="KW-1185">Reference proteome</keyword>
<dbReference type="InterPro" id="IPR000182">
    <property type="entry name" value="GNAT_dom"/>
</dbReference>
<protein>
    <submittedName>
        <fullName evidence="2">N-acetyltransferase family protein</fullName>
    </submittedName>
</protein>
<dbReference type="EMBL" id="JBAKAR010000003">
    <property type="protein sequence ID" value="MEL0612600.1"/>
    <property type="molecule type" value="Genomic_DNA"/>
</dbReference>
<dbReference type="Gene3D" id="3.40.630.30">
    <property type="match status" value="1"/>
</dbReference>
<dbReference type="Proteomes" id="UP001379949">
    <property type="component" value="Unassembled WGS sequence"/>
</dbReference>
<dbReference type="CDD" id="cd04301">
    <property type="entry name" value="NAT_SF"/>
    <property type="match status" value="1"/>
</dbReference>